<reference evidence="2 3" key="1">
    <citation type="submission" date="2020-10" db="EMBL/GenBank/DDBJ databases">
        <title>The Coptis chinensis genome and diversification of protoberbering-type alkaloids.</title>
        <authorList>
            <person name="Wang B."/>
            <person name="Shu S."/>
            <person name="Song C."/>
            <person name="Liu Y."/>
        </authorList>
    </citation>
    <scope>NUCLEOTIDE SEQUENCE [LARGE SCALE GENOMIC DNA]</scope>
    <source>
        <strain evidence="2">HL-2020</strain>
        <tissue evidence="2">Leaf</tissue>
    </source>
</reference>
<feature type="region of interest" description="Disordered" evidence="1">
    <location>
        <begin position="1"/>
        <end position="30"/>
    </location>
</feature>
<organism evidence="2 3">
    <name type="scientific">Coptis chinensis</name>
    <dbReference type="NCBI Taxonomy" id="261450"/>
    <lineage>
        <taxon>Eukaryota</taxon>
        <taxon>Viridiplantae</taxon>
        <taxon>Streptophyta</taxon>
        <taxon>Embryophyta</taxon>
        <taxon>Tracheophyta</taxon>
        <taxon>Spermatophyta</taxon>
        <taxon>Magnoliopsida</taxon>
        <taxon>Ranunculales</taxon>
        <taxon>Ranunculaceae</taxon>
        <taxon>Coptidoideae</taxon>
        <taxon>Coptis</taxon>
    </lineage>
</organism>
<evidence type="ECO:0000313" key="3">
    <source>
        <dbReference type="Proteomes" id="UP000631114"/>
    </source>
</evidence>
<gene>
    <name evidence="2" type="ORF">IFM89_039154</name>
</gene>
<evidence type="ECO:0000313" key="2">
    <source>
        <dbReference type="EMBL" id="KAF9603934.1"/>
    </source>
</evidence>
<proteinExistence type="predicted"/>
<name>A0A835HSP2_9MAGN</name>
<evidence type="ECO:0000256" key="1">
    <source>
        <dbReference type="SAM" id="MobiDB-lite"/>
    </source>
</evidence>
<dbReference type="Proteomes" id="UP000631114">
    <property type="component" value="Unassembled WGS sequence"/>
</dbReference>
<feature type="compositionally biased region" description="Polar residues" evidence="1">
    <location>
        <begin position="272"/>
        <end position="285"/>
    </location>
</feature>
<keyword evidence="3" id="KW-1185">Reference proteome</keyword>
<protein>
    <submittedName>
        <fullName evidence="2">Uncharacterized protein</fullName>
    </submittedName>
</protein>
<feature type="region of interest" description="Disordered" evidence="1">
    <location>
        <begin position="64"/>
        <end position="86"/>
    </location>
</feature>
<dbReference type="OrthoDB" id="1925139at2759"/>
<dbReference type="EMBL" id="JADFTS010000006">
    <property type="protein sequence ID" value="KAF9603934.1"/>
    <property type="molecule type" value="Genomic_DNA"/>
</dbReference>
<dbReference type="PANTHER" id="PTHR34555:SF1">
    <property type="entry name" value="INTEGRAL MEMBRANE HEMOLYSIN-III-LIKE PROTEIN"/>
    <property type="match status" value="1"/>
</dbReference>
<accession>A0A835HSP2</accession>
<feature type="region of interest" description="Disordered" evidence="1">
    <location>
        <begin position="266"/>
        <end position="285"/>
    </location>
</feature>
<sequence>MIDSNQNAHGLINPGTRLVSREKHQPAEARKTALRDLQNANTMVALQTANRGPTLDSFKVSGTKRSTPEFPMGPPCRQSPSSNGTNGNFVYMRRKSEQEGEKINTFGNLDNNGGCPQSRQFSHGIQETPRQQIPVQGPKGFSAFAHIPGASLNPYPSGGPSLPVSLGKPVDALPVRELNHPAGSPAVIPLDSQKEDDQHFMERFHRLQAFLKSYDNSSHEEYTQMLRALTSAGRSKHAVELEKRAIHLLLEEKKELERMKVLNVLGKATPKDNASPSATPASSGK</sequence>
<comment type="caution">
    <text evidence="2">The sequence shown here is derived from an EMBL/GenBank/DDBJ whole genome shotgun (WGS) entry which is preliminary data.</text>
</comment>
<dbReference type="AlphaFoldDB" id="A0A835HSP2"/>
<feature type="compositionally biased region" description="Basic and acidic residues" evidence="1">
    <location>
        <begin position="19"/>
        <end position="30"/>
    </location>
</feature>
<dbReference type="PANTHER" id="PTHR34555">
    <property type="entry name" value="INTEGRAL MEMBRANE HEMOLYSIN-III-LIKE PROTEIN"/>
    <property type="match status" value="1"/>
</dbReference>